<dbReference type="EMBL" id="UZAG01018650">
    <property type="protein sequence ID" value="VDO40490.1"/>
    <property type="molecule type" value="Genomic_DNA"/>
</dbReference>
<evidence type="ECO:0000259" key="1">
    <source>
        <dbReference type="Pfam" id="PF25069"/>
    </source>
</evidence>
<accession>A0A3P7UZ00</accession>
<reference evidence="2 3" key="1">
    <citation type="submission" date="2018-11" db="EMBL/GenBank/DDBJ databases">
        <authorList>
            <consortium name="Pathogen Informatics"/>
        </authorList>
    </citation>
    <scope>NUCLEOTIDE SEQUENCE [LARGE SCALE GENOMIC DNA]</scope>
</reference>
<proteinExistence type="predicted"/>
<name>A0A3P7UZ00_9BILA</name>
<feature type="domain" description="Mediator of RNA polymerase II transcription subunit 14 C-terminal" evidence="1">
    <location>
        <begin position="17"/>
        <end position="110"/>
    </location>
</feature>
<sequence length="112" mass="12331">MVMWSQEGSVPRARISPGIVIDQTNISVLILLCLRPARHNPSEKNADASKHLIPLIYNTQTNTVARRSSGADDDASNATTVLSNISEQYSLTNEPALWPAIYSLAHNFTVQR</sequence>
<dbReference type="AlphaFoldDB" id="A0A3P7UZ00"/>
<protein>
    <recommendedName>
        <fullName evidence="1">Mediator of RNA polymerase II transcription subunit 14 C-terminal domain-containing protein</fullName>
    </recommendedName>
</protein>
<organism evidence="2 3">
    <name type="scientific">Brugia timori</name>
    <dbReference type="NCBI Taxonomy" id="42155"/>
    <lineage>
        <taxon>Eukaryota</taxon>
        <taxon>Metazoa</taxon>
        <taxon>Ecdysozoa</taxon>
        <taxon>Nematoda</taxon>
        <taxon>Chromadorea</taxon>
        <taxon>Rhabditida</taxon>
        <taxon>Spirurina</taxon>
        <taxon>Spiruromorpha</taxon>
        <taxon>Filarioidea</taxon>
        <taxon>Onchocercidae</taxon>
        <taxon>Brugia</taxon>
    </lineage>
</organism>
<evidence type="ECO:0000313" key="3">
    <source>
        <dbReference type="Proteomes" id="UP000280834"/>
    </source>
</evidence>
<keyword evidence="3" id="KW-1185">Reference proteome</keyword>
<dbReference type="Proteomes" id="UP000280834">
    <property type="component" value="Unassembled WGS sequence"/>
</dbReference>
<evidence type="ECO:0000313" key="2">
    <source>
        <dbReference type="EMBL" id="VDO40490.1"/>
    </source>
</evidence>
<dbReference type="InterPro" id="IPR056877">
    <property type="entry name" value="Med14_C"/>
</dbReference>
<gene>
    <name evidence="2" type="ORF">BTMF_LOCUS11849</name>
</gene>
<dbReference type="Pfam" id="PF25069">
    <property type="entry name" value="Med14_C"/>
    <property type="match status" value="1"/>
</dbReference>